<dbReference type="AlphaFoldDB" id="A0A1G1YVQ6"/>
<keyword evidence="1" id="KW-0812">Transmembrane</keyword>
<dbReference type="EMBL" id="MHIT01000027">
    <property type="protein sequence ID" value="OGY56404.1"/>
    <property type="molecule type" value="Genomic_DNA"/>
</dbReference>
<dbReference type="Proteomes" id="UP000177062">
    <property type="component" value="Unassembled WGS sequence"/>
</dbReference>
<protein>
    <submittedName>
        <fullName evidence="2">Uncharacterized protein</fullName>
    </submittedName>
</protein>
<evidence type="ECO:0000313" key="2">
    <source>
        <dbReference type="EMBL" id="OGY56404.1"/>
    </source>
</evidence>
<keyword evidence="1" id="KW-1133">Transmembrane helix</keyword>
<accession>A0A1G1YVQ6</accession>
<keyword evidence="1" id="KW-0472">Membrane</keyword>
<name>A0A1G1YVQ6_9BACT</name>
<feature type="transmembrane region" description="Helical" evidence="1">
    <location>
        <begin position="15"/>
        <end position="38"/>
    </location>
</feature>
<sequence length="75" mass="8242">MTKPGLKMGTFTDRLFLILSGTLLTIIVALLIYAILFLSNNFLKALMPVQEAVPAKQFDLEGYQNLNISPDAGVQ</sequence>
<evidence type="ECO:0000256" key="1">
    <source>
        <dbReference type="SAM" id="Phobius"/>
    </source>
</evidence>
<gene>
    <name evidence="2" type="ORF">A2Y84_01905</name>
</gene>
<evidence type="ECO:0000313" key="3">
    <source>
        <dbReference type="Proteomes" id="UP000177062"/>
    </source>
</evidence>
<organism evidence="2 3">
    <name type="scientific">Candidatus Colwellbacteria bacterium RBG_13_48_8</name>
    <dbReference type="NCBI Taxonomy" id="1797685"/>
    <lineage>
        <taxon>Bacteria</taxon>
        <taxon>Candidatus Colwelliibacteriota</taxon>
    </lineage>
</organism>
<proteinExistence type="predicted"/>
<comment type="caution">
    <text evidence="2">The sequence shown here is derived from an EMBL/GenBank/DDBJ whole genome shotgun (WGS) entry which is preliminary data.</text>
</comment>
<reference evidence="2 3" key="1">
    <citation type="journal article" date="2016" name="Nat. Commun.">
        <title>Thousands of microbial genomes shed light on interconnected biogeochemical processes in an aquifer system.</title>
        <authorList>
            <person name="Anantharaman K."/>
            <person name="Brown C.T."/>
            <person name="Hug L.A."/>
            <person name="Sharon I."/>
            <person name="Castelle C.J."/>
            <person name="Probst A.J."/>
            <person name="Thomas B.C."/>
            <person name="Singh A."/>
            <person name="Wilkins M.J."/>
            <person name="Karaoz U."/>
            <person name="Brodie E.L."/>
            <person name="Williams K.H."/>
            <person name="Hubbard S.S."/>
            <person name="Banfield J.F."/>
        </authorList>
    </citation>
    <scope>NUCLEOTIDE SEQUENCE [LARGE SCALE GENOMIC DNA]</scope>
</reference>